<organism evidence="3 4">
    <name type="scientific">Sphingopyxis flava</name>
    <dbReference type="NCBI Taxonomy" id="1507287"/>
    <lineage>
        <taxon>Bacteria</taxon>
        <taxon>Pseudomonadati</taxon>
        <taxon>Pseudomonadota</taxon>
        <taxon>Alphaproteobacteria</taxon>
        <taxon>Sphingomonadales</taxon>
        <taxon>Sphingomonadaceae</taxon>
        <taxon>Sphingopyxis</taxon>
    </lineage>
</organism>
<dbReference type="OrthoDB" id="140419at2"/>
<dbReference type="RefSeq" id="WP_079639393.1">
    <property type="nucleotide sequence ID" value="NZ_FUYP01000018.1"/>
</dbReference>
<feature type="region of interest" description="Disordered" evidence="1">
    <location>
        <begin position="81"/>
        <end position="104"/>
    </location>
</feature>
<feature type="chain" id="PRO_5012911004" description="DUF885 domain-containing protein" evidence="2">
    <location>
        <begin position="18"/>
        <end position="524"/>
    </location>
</feature>
<sequence length="524" mass="56842">MRNPVILLLLISSAALSGCYALDPEMKRVVAERKAGEKGVPSPRPSAPAMPAQKEGAPAEAGAGLPAIDVSRMEILPGVTDLPAPNAPAAPTAAGTPDASAWPAPTAPADPTAAIYAAQAVDAIASAYVLLTLEIGTHERGYIDAYYGPPSLLEAATKAPRDKPALLAAARQLMAKLDAATPDLSDPIERRRAAFLRAQLRAAETRLMMMEGTRFPFLEEAERLFGVRPELKPLTSFDAQLAAVEALVPGEGSLAARVEAFLDRFTIPKDKLKPVFGAAIARCRGRTAAHVTMPEQESFDLQFVTGKSWSGYNYYQGGYHSIIQINTDLPIRLSRALDLGCHEGYPGHHLLNMKLEEQMVKARGWTEFSVYPLYSPQSLIAEGSANYGIDLAFPDNTRPDTERDVLMPLAGIAPPGDDRYWKLNDALKALQGARLTIAQQYLDGVIDRPTAVALTQKYLLVSPKHAEQSVAFTDQYRSYVINYGIGEEMVRAFIERGGPDRDESWRRMTLILSEPTLPADLLAP</sequence>
<dbReference type="EMBL" id="FUYP01000018">
    <property type="protein sequence ID" value="SKB78585.1"/>
    <property type="molecule type" value="Genomic_DNA"/>
</dbReference>
<dbReference type="Proteomes" id="UP000190044">
    <property type="component" value="Unassembled WGS sequence"/>
</dbReference>
<feature type="compositionally biased region" description="Low complexity" evidence="1">
    <location>
        <begin position="83"/>
        <end position="104"/>
    </location>
</feature>
<reference evidence="4" key="1">
    <citation type="submission" date="2017-02" db="EMBL/GenBank/DDBJ databases">
        <authorList>
            <person name="Varghese N."/>
            <person name="Submissions S."/>
        </authorList>
    </citation>
    <scope>NUCLEOTIDE SEQUENCE [LARGE SCALE GENOMIC DNA]</scope>
    <source>
        <strain evidence="4">R11H</strain>
    </source>
</reference>
<gene>
    <name evidence="3" type="ORF">SAMN06295937_101866</name>
</gene>
<evidence type="ECO:0000313" key="3">
    <source>
        <dbReference type="EMBL" id="SKB78585.1"/>
    </source>
</evidence>
<evidence type="ECO:0000256" key="1">
    <source>
        <dbReference type="SAM" id="MobiDB-lite"/>
    </source>
</evidence>
<evidence type="ECO:0000313" key="4">
    <source>
        <dbReference type="Proteomes" id="UP000190044"/>
    </source>
</evidence>
<evidence type="ECO:0000256" key="2">
    <source>
        <dbReference type="SAM" id="SignalP"/>
    </source>
</evidence>
<feature type="compositionally biased region" description="Low complexity" evidence="1">
    <location>
        <begin position="49"/>
        <end position="61"/>
    </location>
</feature>
<keyword evidence="4" id="KW-1185">Reference proteome</keyword>
<protein>
    <recommendedName>
        <fullName evidence="5">DUF885 domain-containing protein</fullName>
    </recommendedName>
</protein>
<feature type="signal peptide" evidence="2">
    <location>
        <begin position="1"/>
        <end position="17"/>
    </location>
</feature>
<proteinExistence type="predicted"/>
<dbReference type="PROSITE" id="PS51257">
    <property type="entry name" value="PROKAR_LIPOPROTEIN"/>
    <property type="match status" value="1"/>
</dbReference>
<keyword evidence="2" id="KW-0732">Signal</keyword>
<name>A0A1T5E3X7_9SPHN</name>
<evidence type="ECO:0008006" key="5">
    <source>
        <dbReference type="Google" id="ProtNLM"/>
    </source>
</evidence>
<feature type="region of interest" description="Disordered" evidence="1">
    <location>
        <begin position="33"/>
        <end position="61"/>
    </location>
</feature>
<accession>A0A1T5E3X7</accession>
<dbReference type="AlphaFoldDB" id="A0A1T5E3X7"/>